<evidence type="ECO:0000313" key="2">
    <source>
        <dbReference type="EMBL" id="CAF4970143.1"/>
    </source>
</evidence>
<gene>
    <name evidence="1" type="ORF">UJA718_LOCUS47012</name>
    <name evidence="2" type="ORF">UJA718_LOCUS48716</name>
</gene>
<evidence type="ECO:0000313" key="1">
    <source>
        <dbReference type="EMBL" id="CAF4934256.1"/>
    </source>
</evidence>
<dbReference type="Proteomes" id="UP000663873">
    <property type="component" value="Unassembled WGS sequence"/>
</dbReference>
<protein>
    <submittedName>
        <fullName evidence="2">Uncharacterized protein</fullName>
    </submittedName>
</protein>
<dbReference type="EMBL" id="CAJOBP010098813">
    <property type="protein sequence ID" value="CAF4970143.1"/>
    <property type="molecule type" value="Genomic_DNA"/>
</dbReference>
<keyword evidence="3" id="KW-1185">Reference proteome</keyword>
<name>A0A821YZW3_9BILA</name>
<organism evidence="2 3">
    <name type="scientific">Rotaria socialis</name>
    <dbReference type="NCBI Taxonomy" id="392032"/>
    <lineage>
        <taxon>Eukaryota</taxon>
        <taxon>Metazoa</taxon>
        <taxon>Spiralia</taxon>
        <taxon>Gnathifera</taxon>
        <taxon>Rotifera</taxon>
        <taxon>Eurotatoria</taxon>
        <taxon>Bdelloidea</taxon>
        <taxon>Philodinida</taxon>
        <taxon>Philodinidae</taxon>
        <taxon>Rotaria</taxon>
    </lineage>
</organism>
<evidence type="ECO:0000313" key="3">
    <source>
        <dbReference type="Proteomes" id="UP000663873"/>
    </source>
</evidence>
<dbReference type="AlphaFoldDB" id="A0A821YZW3"/>
<comment type="caution">
    <text evidence="2">The sequence shown here is derived from an EMBL/GenBank/DDBJ whole genome shotgun (WGS) entry which is preliminary data.</text>
</comment>
<reference evidence="2" key="1">
    <citation type="submission" date="2021-02" db="EMBL/GenBank/DDBJ databases">
        <authorList>
            <person name="Nowell W R."/>
        </authorList>
    </citation>
    <scope>NUCLEOTIDE SEQUENCE</scope>
</reference>
<dbReference type="EMBL" id="CAJOBP010087037">
    <property type="protein sequence ID" value="CAF4934256.1"/>
    <property type="molecule type" value="Genomic_DNA"/>
</dbReference>
<accession>A0A821YZW3</accession>
<proteinExistence type="predicted"/>
<sequence length="66" mass="7439">MDLIHFFDRFHHAQECYNRIRSAAAGQSISCSAGRSTGVELDIEAESPILILPEYALNKRVIILHL</sequence>
<feature type="non-terminal residue" evidence="2">
    <location>
        <position position="66"/>
    </location>
</feature>